<dbReference type="RefSeq" id="WP_088919492.1">
    <property type="nucleotide sequence ID" value="NZ_CP018632.1"/>
</dbReference>
<reference evidence="3 4" key="1">
    <citation type="submission" date="2016-12" db="EMBL/GenBank/DDBJ databases">
        <authorList>
            <person name="Song W.-J."/>
            <person name="Kurnit D.M."/>
        </authorList>
    </citation>
    <scope>NUCLEOTIDE SEQUENCE [LARGE SCALE GENOMIC DNA]</scope>
    <source>
        <strain evidence="3 4">IMCC3135</strain>
    </source>
</reference>
<dbReference type="Pfam" id="PF03872">
    <property type="entry name" value="RseA_N"/>
    <property type="match status" value="1"/>
</dbReference>
<sequence>MQHPNDPVNNEQLSQLMDGEWHELNPSECVKGVCGDEALRAKWARYHLIRDVINNEPVQTDSALVSRICAAIDDEPAYSNITPISSEAASLASPSSNVTVEQAAPVADLSAAREQRSSWLGTGITGFALAASVAAVTVVGMNVWQQDPAQPTQTLASSGASSIDGSNAFSQQVLGTPLPEVDLVANTGSFWVSPQSSERVGDEERLNMLLSQHIENSPTSDREGLLPYSRLVGYDERTQER</sequence>
<dbReference type="OrthoDB" id="5298512at2"/>
<dbReference type="Proteomes" id="UP000250079">
    <property type="component" value="Chromosome"/>
</dbReference>
<dbReference type="EMBL" id="CP018632">
    <property type="protein sequence ID" value="ASJ74462.1"/>
    <property type="molecule type" value="Genomic_DNA"/>
</dbReference>
<evidence type="ECO:0000256" key="1">
    <source>
        <dbReference type="SAM" id="MobiDB-lite"/>
    </source>
</evidence>
<dbReference type="GO" id="GO:0016989">
    <property type="term" value="F:sigma factor antagonist activity"/>
    <property type="evidence" value="ECO:0007669"/>
    <property type="project" value="InterPro"/>
</dbReference>
<feature type="domain" description="Anti sigma-E protein RseA N-terminal" evidence="2">
    <location>
        <begin position="10"/>
        <end position="88"/>
    </location>
</feature>
<keyword evidence="4" id="KW-1185">Reference proteome</keyword>
<proteinExistence type="predicted"/>
<name>A0A2Z2NSH9_9GAMM</name>
<dbReference type="PANTHER" id="PTHR38104:SF1">
    <property type="entry name" value="ANTI-SIGMA-E FACTOR RSEA"/>
    <property type="match status" value="1"/>
</dbReference>
<protein>
    <submittedName>
        <fullName evidence="3">Sigma factor AlgU negative regulatory protein</fullName>
    </submittedName>
</protein>
<gene>
    <name evidence="3" type="primary">mucA</name>
    <name evidence="3" type="ORF">IMCC3135_21950</name>
</gene>
<evidence type="ECO:0000313" key="3">
    <source>
        <dbReference type="EMBL" id="ASJ74462.1"/>
    </source>
</evidence>
<dbReference type="CDD" id="cd16328">
    <property type="entry name" value="RseA_N"/>
    <property type="match status" value="1"/>
</dbReference>
<dbReference type="KEGG" id="gai:IMCC3135_21950"/>
<dbReference type="InterPro" id="IPR036147">
    <property type="entry name" value="Anti-sigma_E_RseA_N_sf"/>
</dbReference>
<organism evidence="3 4">
    <name type="scientific">Granulosicoccus antarcticus IMCC3135</name>
    <dbReference type="NCBI Taxonomy" id="1192854"/>
    <lineage>
        <taxon>Bacteria</taxon>
        <taxon>Pseudomonadati</taxon>
        <taxon>Pseudomonadota</taxon>
        <taxon>Gammaproteobacteria</taxon>
        <taxon>Chromatiales</taxon>
        <taxon>Granulosicoccaceae</taxon>
        <taxon>Granulosicoccus</taxon>
    </lineage>
</organism>
<feature type="region of interest" description="Disordered" evidence="1">
    <location>
        <begin position="214"/>
        <end position="241"/>
    </location>
</feature>
<dbReference type="InterPro" id="IPR052383">
    <property type="entry name" value="Anti-sigma-E_RseA-like"/>
</dbReference>
<evidence type="ECO:0000259" key="2">
    <source>
        <dbReference type="Pfam" id="PF03872"/>
    </source>
</evidence>
<dbReference type="AlphaFoldDB" id="A0A2Z2NSH9"/>
<dbReference type="Gene3D" id="1.10.10.880">
    <property type="entry name" value="Anti sigma-E protein RseA, N-terminal domain"/>
    <property type="match status" value="1"/>
</dbReference>
<evidence type="ECO:0000313" key="4">
    <source>
        <dbReference type="Proteomes" id="UP000250079"/>
    </source>
</evidence>
<dbReference type="PANTHER" id="PTHR38104">
    <property type="match status" value="1"/>
</dbReference>
<dbReference type="SUPFAM" id="SSF89069">
    <property type="entry name" value="N-terminal, cytoplasmic domain of anti-sigmaE factor RseA"/>
    <property type="match status" value="1"/>
</dbReference>
<dbReference type="InterPro" id="IPR005572">
    <property type="entry name" value="Anti-sigma_E_RseA_N"/>
</dbReference>
<accession>A0A2Z2NSH9</accession>